<sequence>MGVVGVLMDLVAQDPEGILLRHTYSRRYHSNRAINVPLRSTTHSTWQVLRAAKRSKKPSLGRDLRVTPSRVTKDGTFLTTLVDEGLLTRATGTADAPFDATYSLTEKGEHAAEYGEYEFQIKPRVVEPVAKKRTAKK</sequence>
<evidence type="ECO:0000313" key="1">
    <source>
        <dbReference type="EMBL" id="VTR97083.1"/>
    </source>
</evidence>
<organism evidence="1 2">
    <name type="scientific">Gemmata massiliana</name>
    <dbReference type="NCBI Taxonomy" id="1210884"/>
    <lineage>
        <taxon>Bacteria</taxon>
        <taxon>Pseudomonadati</taxon>
        <taxon>Planctomycetota</taxon>
        <taxon>Planctomycetia</taxon>
        <taxon>Gemmatales</taxon>
        <taxon>Gemmataceae</taxon>
        <taxon>Gemmata</taxon>
    </lineage>
</organism>
<evidence type="ECO:0000313" key="2">
    <source>
        <dbReference type="Proteomes" id="UP000464178"/>
    </source>
</evidence>
<accession>A0A6P2D7Y1</accession>
<gene>
    <name evidence="1" type="ORF">SOIL9_08980</name>
</gene>
<name>A0A6P2D7Y1_9BACT</name>
<proteinExistence type="predicted"/>
<keyword evidence="2" id="KW-1185">Reference proteome</keyword>
<dbReference type="Proteomes" id="UP000464178">
    <property type="component" value="Chromosome"/>
</dbReference>
<protein>
    <submittedName>
        <fullName evidence="1">Uncharacterized protein</fullName>
    </submittedName>
</protein>
<dbReference type="AlphaFoldDB" id="A0A6P2D7Y1"/>
<reference evidence="1 2" key="1">
    <citation type="submission" date="2019-05" db="EMBL/GenBank/DDBJ databases">
        <authorList>
            <consortium name="Science for Life Laboratories"/>
        </authorList>
    </citation>
    <scope>NUCLEOTIDE SEQUENCE [LARGE SCALE GENOMIC DNA]</scope>
    <source>
        <strain evidence="1">Soil9</strain>
    </source>
</reference>
<dbReference type="EMBL" id="LR593886">
    <property type="protein sequence ID" value="VTR97083.1"/>
    <property type="molecule type" value="Genomic_DNA"/>
</dbReference>
<dbReference type="KEGG" id="gms:SOIL9_08980"/>